<dbReference type="PANTHER" id="PTHR42956:SF1">
    <property type="entry name" value="NITROGENASE IRON-MOLYBDENUM COFACTOR BIOSYNTHESIS PROTEIN NIFE"/>
    <property type="match status" value="1"/>
</dbReference>
<proteinExistence type="inferred from homology"/>
<dbReference type="Pfam" id="PF00148">
    <property type="entry name" value="Oxidored_nitro"/>
    <property type="match status" value="1"/>
</dbReference>
<dbReference type="AlphaFoldDB" id="A0A1I4UID5"/>
<dbReference type="Gene3D" id="3.40.50.12380">
    <property type="entry name" value="Nitrogenase MoFe cofactor biosynthesis protein NifE, C-terminal"/>
    <property type="match status" value="1"/>
</dbReference>
<accession>A0A1I4UID5</accession>
<dbReference type="CDD" id="cd01967">
    <property type="entry name" value="Nitrogenase_MoFe_alpha_like"/>
    <property type="match status" value="1"/>
</dbReference>
<comment type="similarity">
    <text evidence="1 3">Belongs to the NifD/NifK/NifE/NifN family.</text>
</comment>
<dbReference type="RefSeq" id="WP_093395189.1">
    <property type="nucleotide sequence ID" value="NZ_FOUU01000006.1"/>
</dbReference>
<evidence type="ECO:0000256" key="2">
    <source>
        <dbReference type="ARBA" id="ARBA00023231"/>
    </source>
</evidence>
<reference evidence="5 6" key="1">
    <citation type="submission" date="2016-10" db="EMBL/GenBank/DDBJ databases">
        <authorList>
            <person name="de Groot N.N."/>
        </authorList>
    </citation>
    <scope>NUCLEOTIDE SEQUENCE [LARGE SCALE GENOMIC DNA]</scope>
    <source>
        <strain evidence="5 6">DSM 9990</strain>
    </source>
</reference>
<evidence type="ECO:0000256" key="3">
    <source>
        <dbReference type="RuleBase" id="RU004021"/>
    </source>
</evidence>
<evidence type="ECO:0000313" key="6">
    <source>
        <dbReference type="Proteomes" id="UP000199611"/>
    </source>
</evidence>
<sequence>MGLCGSVPMRACGMASEPGHMTQRSCAYFGARYVLGPIKDVLHVVHGPAGCLYYGSMVRGRLQKVVGTDLGVGEIVMGGLSRLKDALIEAFRMWPEKSGAFVYMTCGPGITGDDVEGVAAQVEKETRKKVVVIHCPGFSKIHQSGGHSLAYDALFRLIKPVKKAQEPTVNIIGEYNVAGETKSIRALLSGLGLRVNTVFTGDAKLEDISTSSSAHLNILICGSTGRKFARLMREKFGIPHVEASFYGTTATSRAVRKIADFFDLMDRNMLLGVMEQKFRALDETEAIRKACEGKKALVVLGAARIKSIGALLRELGFEIIGIASIFASNEDYRGICFNPPLTMDDPGDDEFEKLLRAFTPDLVVTNSREQWRSVKLGFPTLALPQEEFRGSFAGYEGFINFAKDVQRVLTAPVWRFVHG</sequence>
<dbReference type="InterPro" id="IPR049939">
    <property type="entry name" value="NifE-like"/>
</dbReference>
<dbReference type="STRING" id="39841.SAMN05660836_01818"/>
<dbReference type="PANTHER" id="PTHR42956">
    <property type="entry name" value="NITROGENASE IRON-MOLYBDENUM COFACTOR BIOSYNTHESIS PROTEIN NIFE"/>
    <property type="match status" value="1"/>
</dbReference>
<keyword evidence="2 3" id="KW-0535">Nitrogen fixation</keyword>
<name>A0A1I4UID5_9BACT</name>
<evidence type="ECO:0000313" key="5">
    <source>
        <dbReference type="EMBL" id="SFM88757.1"/>
    </source>
</evidence>
<keyword evidence="6" id="KW-1185">Reference proteome</keyword>
<feature type="domain" description="Nitrogenase/oxidoreductase component 1" evidence="4">
    <location>
        <begin position="26"/>
        <end position="408"/>
    </location>
</feature>
<protein>
    <submittedName>
        <fullName evidence="5">Nitrogenase molybdenum-cofactor synthesis protein NifE</fullName>
    </submittedName>
</protein>
<dbReference type="SUPFAM" id="SSF53807">
    <property type="entry name" value="Helical backbone' metal receptor"/>
    <property type="match status" value="1"/>
</dbReference>
<dbReference type="Proteomes" id="UP000199611">
    <property type="component" value="Unassembled WGS sequence"/>
</dbReference>
<dbReference type="Gene3D" id="3.40.50.1980">
    <property type="entry name" value="Nitrogenase molybdenum iron protein domain"/>
    <property type="match status" value="1"/>
</dbReference>
<dbReference type="GO" id="GO:0016163">
    <property type="term" value="F:nitrogenase activity"/>
    <property type="evidence" value="ECO:0007669"/>
    <property type="project" value="InterPro"/>
</dbReference>
<dbReference type="OrthoDB" id="9762718at2"/>
<organism evidence="5 6">
    <name type="scientific">Thermodesulforhabdus norvegica</name>
    <dbReference type="NCBI Taxonomy" id="39841"/>
    <lineage>
        <taxon>Bacteria</taxon>
        <taxon>Pseudomonadati</taxon>
        <taxon>Thermodesulfobacteriota</taxon>
        <taxon>Syntrophobacteria</taxon>
        <taxon>Syntrophobacterales</taxon>
        <taxon>Thermodesulforhabdaceae</taxon>
        <taxon>Thermodesulforhabdus</taxon>
    </lineage>
</organism>
<dbReference type="InterPro" id="IPR000510">
    <property type="entry name" value="Nase/OxRdtase_comp1"/>
</dbReference>
<dbReference type="EMBL" id="FOUU01000006">
    <property type="protein sequence ID" value="SFM88757.1"/>
    <property type="molecule type" value="Genomic_DNA"/>
</dbReference>
<dbReference type="PROSITE" id="PS00699">
    <property type="entry name" value="NITROGENASE_1_1"/>
    <property type="match status" value="1"/>
</dbReference>
<dbReference type="InterPro" id="IPR000318">
    <property type="entry name" value="Nase_comp1_CS"/>
</dbReference>
<gene>
    <name evidence="5" type="ORF">SAMN05660836_01818</name>
</gene>
<evidence type="ECO:0000256" key="1">
    <source>
        <dbReference type="ARBA" id="ARBA00011002"/>
    </source>
</evidence>
<evidence type="ECO:0000259" key="4">
    <source>
        <dbReference type="Pfam" id="PF00148"/>
    </source>
</evidence>